<proteinExistence type="predicted"/>
<dbReference type="InterPro" id="IPR053860">
    <property type="entry name" value="DUF6932"/>
</dbReference>
<dbReference type="RefSeq" id="WP_107221196.1">
    <property type="nucleotide sequence ID" value="NZ_CP028339.1"/>
</dbReference>
<evidence type="ECO:0008006" key="3">
    <source>
        <dbReference type="Google" id="ProtNLM"/>
    </source>
</evidence>
<gene>
    <name evidence="1" type="ORF">Tharo_2134</name>
</gene>
<dbReference type="EMBL" id="CP028339">
    <property type="protein sequence ID" value="AVR89037.1"/>
    <property type="molecule type" value="Genomic_DNA"/>
</dbReference>
<dbReference type="KEGG" id="tak:Tharo_2134"/>
<dbReference type="Proteomes" id="UP000241885">
    <property type="component" value="Chromosome"/>
</dbReference>
<name>A0A2R4BNW5_THAAR</name>
<keyword evidence="2" id="KW-1185">Reference proteome</keyword>
<reference evidence="1 2" key="1">
    <citation type="submission" date="2018-03" db="EMBL/GenBank/DDBJ databases">
        <title>Complete genome sequence of Thauera aromatica, a model organism for studying aromatic compound degradation under denitrifying conditions.</title>
        <authorList>
            <person name="Lo H.-Y."/>
            <person name="Goris T."/>
            <person name="Boll M."/>
            <person name="Mueller J.A."/>
        </authorList>
    </citation>
    <scope>NUCLEOTIDE SEQUENCE [LARGE SCALE GENOMIC DNA]</scope>
    <source>
        <strain evidence="1 2">K172</strain>
    </source>
</reference>
<dbReference type="OrthoDB" id="7842083at2"/>
<organism evidence="1 2">
    <name type="scientific">Thauera aromatica K172</name>
    <dbReference type="NCBI Taxonomy" id="44139"/>
    <lineage>
        <taxon>Bacteria</taxon>
        <taxon>Pseudomonadati</taxon>
        <taxon>Pseudomonadota</taxon>
        <taxon>Betaproteobacteria</taxon>
        <taxon>Rhodocyclales</taxon>
        <taxon>Zoogloeaceae</taxon>
        <taxon>Thauera</taxon>
    </lineage>
</organism>
<evidence type="ECO:0000313" key="2">
    <source>
        <dbReference type="Proteomes" id="UP000241885"/>
    </source>
</evidence>
<evidence type="ECO:0000313" key="1">
    <source>
        <dbReference type="EMBL" id="AVR89037.1"/>
    </source>
</evidence>
<dbReference type="AlphaFoldDB" id="A0A2R4BNW5"/>
<accession>A0A2R4BNW5</accession>
<dbReference type="Pfam" id="PF22014">
    <property type="entry name" value="DUF6932"/>
    <property type="match status" value="1"/>
</dbReference>
<protein>
    <recommendedName>
        <fullName evidence="3">Polymerase nucleotidyl transferase domain-containing protein</fullName>
    </recommendedName>
</protein>
<sequence length="151" mass="17346">MIPEHDEHGLLPPGIHACTLDEVRRRFCWTDRRTLLFNGLRKLINEWWLPQGIDGSVLIDGSFSRTKAEPEDIDAVFDLAPDAPFERVAICLVRTQTEHARLKSIYHVDVWARHPLIKNDLSLFFQYLGDKGAAELNLQRTHPKGILRISP</sequence>